<comment type="similarity">
    <text evidence="2">Belongs to the RNase PH family.</text>
</comment>
<dbReference type="GO" id="GO:0003723">
    <property type="term" value="F:RNA binding"/>
    <property type="evidence" value="ECO:0007669"/>
    <property type="project" value="TreeGrafter"/>
</dbReference>
<comment type="subcellular location">
    <subcellularLocation>
        <location evidence="1">Nucleus</location>
    </subcellularLocation>
</comment>
<dbReference type="GO" id="GO:0034475">
    <property type="term" value="P:U4 snRNA 3'-end processing"/>
    <property type="evidence" value="ECO:0007669"/>
    <property type="project" value="TreeGrafter"/>
</dbReference>
<evidence type="ECO:0000259" key="6">
    <source>
        <dbReference type="Pfam" id="PF01138"/>
    </source>
</evidence>
<dbReference type="PANTHER" id="PTHR11953">
    <property type="entry name" value="EXOSOME COMPLEX COMPONENT"/>
    <property type="match status" value="1"/>
</dbReference>
<dbReference type="GO" id="GO:0000176">
    <property type="term" value="C:nuclear exosome (RNase complex)"/>
    <property type="evidence" value="ECO:0007669"/>
    <property type="project" value="TreeGrafter"/>
</dbReference>
<dbReference type="InterPro" id="IPR027408">
    <property type="entry name" value="PNPase/RNase_PH_dom_sf"/>
</dbReference>
<dbReference type="EMBL" id="HBKR01038786">
    <property type="protein sequence ID" value="CAE2338820.1"/>
    <property type="molecule type" value="Transcribed_RNA"/>
</dbReference>
<dbReference type="GO" id="GO:0000177">
    <property type="term" value="C:cytoplasmic exosome (RNase complex)"/>
    <property type="evidence" value="ECO:0007669"/>
    <property type="project" value="TreeGrafter"/>
</dbReference>
<dbReference type="GO" id="GO:0071051">
    <property type="term" value="P:poly(A)-dependent snoRNA 3'-end processing"/>
    <property type="evidence" value="ECO:0007669"/>
    <property type="project" value="TreeGrafter"/>
</dbReference>
<dbReference type="GO" id="GO:0016075">
    <property type="term" value="P:rRNA catabolic process"/>
    <property type="evidence" value="ECO:0007669"/>
    <property type="project" value="TreeGrafter"/>
</dbReference>
<name>A0A7S4UJY0_9EUKA</name>
<dbReference type="AlphaFoldDB" id="A0A7S4UJY0"/>
<proteinExistence type="inferred from homology"/>
<gene>
    <name evidence="7" type="ORF">NAES01612_LOCUS25320</name>
</gene>
<evidence type="ECO:0000256" key="3">
    <source>
        <dbReference type="ARBA" id="ARBA00022552"/>
    </source>
</evidence>
<evidence type="ECO:0000256" key="2">
    <source>
        <dbReference type="ARBA" id="ARBA00006678"/>
    </source>
</evidence>
<dbReference type="GO" id="GO:0005730">
    <property type="term" value="C:nucleolus"/>
    <property type="evidence" value="ECO:0007669"/>
    <property type="project" value="TreeGrafter"/>
</dbReference>
<dbReference type="InterPro" id="IPR020568">
    <property type="entry name" value="Ribosomal_Su5_D2-typ_SF"/>
</dbReference>
<organism evidence="7">
    <name type="scientific">Paramoeba aestuarina</name>
    <dbReference type="NCBI Taxonomy" id="180227"/>
    <lineage>
        <taxon>Eukaryota</taxon>
        <taxon>Amoebozoa</taxon>
        <taxon>Discosea</taxon>
        <taxon>Flabellinia</taxon>
        <taxon>Dactylopodida</taxon>
        <taxon>Paramoebidae</taxon>
        <taxon>Paramoeba</taxon>
    </lineage>
</organism>
<evidence type="ECO:0000256" key="5">
    <source>
        <dbReference type="ARBA" id="ARBA00023242"/>
    </source>
</evidence>
<sequence>MDTDTVVEVHKEAYGKSSEVNFAPLFNGGAAVLLGNSESKVHVSFHGPFHDRYQARQDCASIAVTITHDAGHPQAGASGRLTKAIQKSHLRHEDTLLGERIEHVLESVVQHSAYPRCTLSFCVHVLQKGENLIATALCACMMCLLSAGVRCSTTLVPHTVALVRRRVDEIEHLDVSIGLQEGQMPRLFADPSVVQSTRATIVHDISGRQLLTLIFESNTVSHEHSKRLGPSESNSKDDSETLAIMERVARGEITGFVHWLKAIFSDRIVLSPYSCVP</sequence>
<protein>
    <recommendedName>
        <fullName evidence="6">Exoribonuclease phosphorolytic domain-containing protein</fullName>
    </recommendedName>
</protein>
<evidence type="ECO:0000256" key="1">
    <source>
        <dbReference type="ARBA" id="ARBA00004123"/>
    </source>
</evidence>
<evidence type="ECO:0000256" key="4">
    <source>
        <dbReference type="ARBA" id="ARBA00022835"/>
    </source>
</evidence>
<keyword evidence="3" id="KW-0698">rRNA processing</keyword>
<dbReference type="Gene3D" id="3.30.230.70">
    <property type="entry name" value="GHMP Kinase, N-terminal domain"/>
    <property type="match status" value="1"/>
</dbReference>
<reference evidence="7" key="1">
    <citation type="submission" date="2021-01" db="EMBL/GenBank/DDBJ databases">
        <authorList>
            <person name="Corre E."/>
            <person name="Pelletier E."/>
            <person name="Niang G."/>
            <person name="Scheremetjew M."/>
            <person name="Finn R."/>
            <person name="Kale V."/>
            <person name="Holt S."/>
            <person name="Cochrane G."/>
            <person name="Meng A."/>
            <person name="Brown T."/>
            <person name="Cohen L."/>
        </authorList>
    </citation>
    <scope>NUCLEOTIDE SEQUENCE</scope>
    <source>
        <strain evidence="7">SoJaBio B1-5/56/2</strain>
    </source>
</reference>
<accession>A0A7S4UJY0</accession>
<evidence type="ECO:0000313" key="7">
    <source>
        <dbReference type="EMBL" id="CAE2338820.1"/>
    </source>
</evidence>
<dbReference type="SUPFAM" id="SSF54211">
    <property type="entry name" value="Ribosomal protein S5 domain 2-like"/>
    <property type="match status" value="1"/>
</dbReference>
<dbReference type="PANTHER" id="PTHR11953:SF1">
    <property type="entry name" value="EXOSOME COMPLEX COMPONENT RRP46"/>
    <property type="match status" value="1"/>
</dbReference>
<keyword evidence="4" id="KW-0271">Exosome</keyword>
<dbReference type="InterPro" id="IPR001247">
    <property type="entry name" value="ExoRNase_PH_dom1"/>
</dbReference>
<dbReference type="GO" id="GO:0071028">
    <property type="term" value="P:nuclear mRNA surveillance"/>
    <property type="evidence" value="ECO:0007669"/>
    <property type="project" value="TreeGrafter"/>
</dbReference>
<dbReference type="Pfam" id="PF01138">
    <property type="entry name" value="RNase_PH"/>
    <property type="match status" value="1"/>
</dbReference>
<dbReference type="InterPro" id="IPR050080">
    <property type="entry name" value="RNase_PH"/>
</dbReference>
<feature type="domain" description="Exoribonuclease phosphorolytic" evidence="6">
    <location>
        <begin position="19"/>
        <end position="149"/>
    </location>
</feature>
<dbReference type="GO" id="GO:0006364">
    <property type="term" value="P:rRNA processing"/>
    <property type="evidence" value="ECO:0007669"/>
    <property type="project" value="UniProtKB-KW"/>
</dbReference>
<keyword evidence="5" id="KW-0539">Nucleus</keyword>